<feature type="transmembrane region" description="Helical" evidence="8">
    <location>
        <begin position="1121"/>
        <end position="1141"/>
    </location>
</feature>
<feature type="transmembrane region" description="Helical" evidence="8">
    <location>
        <begin position="1190"/>
        <end position="1207"/>
    </location>
</feature>
<evidence type="ECO:0000256" key="9">
    <source>
        <dbReference type="SAM" id="SignalP"/>
    </source>
</evidence>
<dbReference type="InterPro" id="IPR017978">
    <property type="entry name" value="GPCR_3_C"/>
</dbReference>
<keyword evidence="5" id="KW-0675">Receptor</keyword>
<sequence length="1469" mass="164481">MRRILLVALVGVVCGSLAADPLCSVYDPFKVLPDNNKFQIGGAFPLHDQDCKRLLPETVQDIVAIQWALTHWNQNPANYNAKLGLYAGDTCSRAQEALSQSLRFLDSVGYHEPKECRSENAGAKLLGIQLLLNNLSSGSRLSQFFIPANVSVSSPSSEPGKSKPNVIYPSKRPIIPQVIIQHESKYEKKIGGVKPADAYLNSRLISPKDYSSSTSVATMLTVAELPVAAYSSQAVNALIEMEVQNIIATTPTMEVYVEALTKLMSSLRSNLVTIVEDGSNVETVKRVVNQLNAADIFVSDVLHVEHPQLAQALDDSDSDIVVSLLPKNELIAALNDPSLYKMDKLWISLPVDGEALDDHEQAEILNPEAEIEIISLQPHFIELPQFRDYFLRVLKNNYQSYQLLTSYIQQVYNCSDSACEIDKNQMAERYLQSTTTEAVIRMTYAFAAVGQKIGSDAEKERTCAHPTPECTSLIVQELLDLDYEFGINDPSELAGERLRFYRGREKVLIASGMTVKAIELYINGGRISVYDLMSFTTGRQPTVTMSSIRAADQRKRSICSPYRPFCGQCPTVQTVNGERHFLSIPRHYPMYLVGLFDLHSGAKCQSMKTTDISLPMAFVHTVWTFKQRFPDLVLLKNLDFGALLVDSCSSGKQAIETVVRAETQCFRFNQAGRNITIVPGSVFGYVSALHGDSQEALKGYFSSGDAAAALVAADADSTPRHAFTAHPGARSQALALLRFLNRMHWQFVTVALSEQDPESLAAFRNFERLALDRGVCLAEVVNIGGVRVDNLPIGTTTNVTIVFATARDAAAYLALTLRSPRRVVHVMMGDAHDWYLHDPENRKHFQGIVSVQPKDILHPDFREWMETTTPLTLPENWFWSFIEDRWQCALTQKSKLTYGKMCTGDERLDLNSLGRMTKAGYLSRGMERFLFAMDSVYRKLCPTQSGLCLEFYENGRQMILAQLKKTNVEDDVDIYEFLHVGNDDYAYRTIGNWSVSGGLRLHSLYRSFFDGPVESKCQPPMCKCFLDGDFFQRPLDSFVLPSDHVEADMSTGSYVKRQPAFGSDRVGYQSVFEHLSMGRWRQHTHNFVLLALITLLTTVAIAVLVLVLVKLYLRVVKGNQSLGISLLVGIITLYITAYFFVFDATDAVCRLRVVLHGFGYSLCFGVMIAKATQLRNAETLGFGTAVHISFWNYWLLLFFIIGVQIALNTRWVAEPFMSTLAVSDSHSEMVCTLGREEFVLANIYVVILLFLALFINSRNRNIKRNYKETKWLFVSSLLCTLIWFTWITVYFVVPSEFKETVVVLELISCSSVLLGLLFGPKIYILLSYEPVVVEFKQEGALHSNNMTLFERDDDLPSVRAVSPASSSGSTRTAASSTRGAPRTQNGNAFYHDEQVIPHSDECFCLLTKPHVASFKSPIFHTVMRKKNKVRRSNSEHELSQHIRAYPDVAVIHTPSKPNTPGLKRPTIVH</sequence>
<evidence type="ECO:0000259" key="10">
    <source>
        <dbReference type="PROSITE" id="PS50259"/>
    </source>
</evidence>
<dbReference type="InterPro" id="IPR050726">
    <property type="entry name" value="mGluR"/>
</dbReference>
<protein>
    <recommendedName>
        <fullName evidence="10">G-protein coupled receptors family 3 profile domain-containing protein</fullName>
    </recommendedName>
</protein>
<dbReference type="FunFam" id="3.40.50.2300:FF:000434">
    <property type="entry name" value="CELF35-1"/>
    <property type="match status" value="1"/>
</dbReference>
<evidence type="ECO:0000256" key="1">
    <source>
        <dbReference type="ARBA" id="ARBA00004141"/>
    </source>
</evidence>
<dbReference type="CDD" id="cd13953">
    <property type="entry name" value="7tm_classC_mGluR-like"/>
    <property type="match status" value="1"/>
</dbReference>
<feature type="transmembrane region" description="Helical" evidence="8">
    <location>
        <begin position="1087"/>
        <end position="1109"/>
    </location>
</feature>
<feature type="chain" id="PRO_5001487271" description="G-protein coupled receptors family 3 profile domain-containing protein" evidence="9">
    <location>
        <begin position="20"/>
        <end position="1469"/>
    </location>
</feature>
<accession>A0A016T833</accession>
<evidence type="ECO:0000256" key="7">
    <source>
        <dbReference type="SAM" id="MobiDB-lite"/>
    </source>
</evidence>
<keyword evidence="3 8" id="KW-1133">Transmembrane helix</keyword>
<name>A0A016T833_9BILA</name>
<gene>
    <name evidence="11" type="primary">Acey_s0127.g1375</name>
    <name evidence="11" type="synonym">Acey-F35H10.10</name>
    <name evidence="11" type="ORF">Y032_0127g1375</name>
</gene>
<organism evidence="11 12">
    <name type="scientific">Ancylostoma ceylanicum</name>
    <dbReference type="NCBI Taxonomy" id="53326"/>
    <lineage>
        <taxon>Eukaryota</taxon>
        <taxon>Metazoa</taxon>
        <taxon>Ecdysozoa</taxon>
        <taxon>Nematoda</taxon>
        <taxon>Chromadorea</taxon>
        <taxon>Rhabditida</taxon>
        <taxon>Rhabditina</taxon>
        <taxon>Rhabditomorpha</taxon>
        <taxon>Strongyloidea</taxon>
        <taxon>Ancylostomatidae</taxon>
        <taxon>Ancylostomatinae</taxon>
        <taxon>Ancylostoma</taxon>
    </lineage>
</organism>
<evidence type="ECO:0000313" key="12">
    <source>
        <dbReference type="Proteomes" id="UP000024635"/>
    </source>
</evidence>
<evidence type="ECO:0000313" key="11">
    <source>
        <dbReference type="EMBL" id="EYB98842.1"/>
    </source>
</evidence>
<dbReference type="InterPro" id="IPR028082">
    <property type="entry name" value="Peripla_BP_I"/>
</dbReference>
<comment type="caution">
    <text evidence="11">The sequence shown here is derived from an EMBL/GenBank/DDBJ whole genome shotgun (WGS) entry which is preliminary data.</text>
</comment>
<evidence type="ECO:0000256" key="5">
    <source>
        <dbReference type="ARBA" id="ARBA00023170"/>
    </source>
</evidence>
<keyword evidence="12" id="KW-1185">Reference proteome</keyword>
<evidence type="ECO:0000256" key="6">
    <source>
        <dbReference type="ARBA" id="ARBA00023180"/>
    </source>
</evidence>
<dbReference type="Pfam" id="PF00003">
    <property type="entry name" value="7tm_3"/>
    <property type="match status" value="1"/>
</dbReference>
<keyword evidence="9" id="KW-0732">Signal</keyword>
<dbReference type="InterPro" id="IPR000337">
    <property type="entry name" value="GPCR_3"/>
</dbReference>
<dbReference type="STRING" id="53326.A0A016T833"/>
<dbReference type="Gene3D" id="3.40.50.2300">
    <property type="match status" value="4"/>
</dbReference>
<feature type="region of interest" description="Disordered" evidence="7">
    <location>
        <begin position="1357"/>
        <end position="1386"/>
    </location>
</feature>
<dbReference type="SUPFAM" id="SSF53822">
    <property type="entry name" value="Periplasmic binding protein-like I"/>
    <property type="match status" value="3"/>
</dbReference>
<dbReference type="FunFam" id="3.40.50.2300:FF:000489">
    <property type="entry name" value="Protein CBG01593"/>
    <property type="match status" value="2"/>
</dbReference>
<dbReference type="PRINTS" id="PR00248">
    <property type="entry name" value="GPCRMGR"/>
</dbReference>
<dbReference type="PANTHER" id="PTHR24060">
    <property type="entry name" value="METABOTROPIC GLUTAMATE RECEPTOR"/>
    <property type="match status" value="1"/>
</dbReference>
<dbReference type="Proteomes" id="UP000024635">
    <property type="component" value="Unassembled WGS sequence"/>
</dbReference>
<reference evidence="12" key="1">
    <citation type="journal article" date="2015" name="Nat. Genet.">
        <title>The genome and transcriptome of the zoonotic hookworm Ancylostoma ceylanicum identify infection-specific gene families.</title>
        <authorList>
            <person name="Schwarz E.M."/>
            <person name="Hu Y."/>
            <person name="Antoshechkin I."/>
            <person name="Miller M.M."/>
            <person name="Sternberg P.W."/>
            <person name="Aroian R.V."/>
        </authorList>
    </citation>
    <scope>NUCLEOTIDE SEQUENCE</scope>
    <source>
        <strain evidence="12">HY135</strain>
    </source>
</reference>
<evidence type="ECO:0000256" key="8">
    <source>
        <dbReference type="SAM" id="Phobius"/>
    </source>
</evidence>
<evidence type="ECO:0000256" key="4">
    <source>
        <dbReference type="ARBA" id="ARBA00023136"/>
    </source>
</evidence>
<keyword evidence="6" id="KW-0325">Glycoprotein</keyword>
<comment type="subcellular location">
    <subcellularLocation>
        <location evidence="1">Membrane</location>
        <topology evidence="1">Multi-pass membrane protein</topology>
    </subcellularLocation>
</comment>
<dbReference type="GO" id="GO:0016020">
    <property type="term" value="C:membrane"/>
    <property type="evidence" value="ECO:0007669"/>
    <property type="project" value="UniProtKB-SubCell"/>
</dbReference>
<feature type="signal peptide" evidence="9">
    <location>
        <begin position="1"/>
        <end position="19"/>
    </location>
</feature>
<dbReference type="OrthoDB" id="9880600at2759"/>
<dbReference type="EMBL" id="JARK01001463">
    <property type="protein sequence ID" value="EYB98842.1"/>
    <property type="molecule type" value="Genomic_DNA"/>
</dbReference>
<dbReference type="GO" id="GO:0004930">
    <property type="term" value="F:G protein-coupled receptor activity"/>
    <property type="evidence" value="ECO:0007669"/>
    <property type="project" value="InterPro"/>
</dbReference>
<feature type="transmembrane region" description="Helical" evidence="8">
    <location>
        <begin position="1299"/>
        <end position="1318"/>
    </location>
</feature>
<keyword evidence="2 8" id="KW-0812">Transmembrane</keyword>
<feature type="compositionally biased region" description="Low complexity" evidence="7">
    <location>
        <begin position="1357"/>
        <end position="1383"/>
    </location>
</feature>
<feature type="domain" description="G-protein coupled receptors family 3 profile" evidence="10">
    <location>
        <begin position="1084"/>
        <end position="1326"/>
    </location>
</feature>
<feature type="transmembrane region" description="Helical" evidence="8">
    <location>
        <begin position="1153"/>
        <end position="1169"/>
    </location>
</feature>
<dbReference type="PROSITE" id="PS50259">
    <property type="entry name" value="G_PROTEIN_RECEP_F3_4"/>
    <property type="match status" value="1"/>
</dbReference>
<proteinExistence type="predicted"/>
<feature type="transmembrane region" description="Helical" evidence="8">
    <location>
        <begin position="1271"/>
        <end position="1293"/>
    </location>
</feature>
<evidence type="ECO:0000256" key="3">
    <source>
        <dbReference type="ARBA" id="ARBA00022989"/>
    </source>
</evidence>
<evidence type="ECO:0000256" key="2">
    <source>
        <dbReference type="ARBA" id="ARBA00022692"/>
    </source>
</evidence>
<keyword evidence="4 8" id="KW-0472">Membrane</keyword>
<feature type="transmembrane region" description="Helical" evidence="8">
    <location>
        <begin position="1238"/>
        <end position="1259"/>
    </location>
</feature>